<keyword evidence="3" id="KW-0238">DNA-binding</keyword>
<keyword evidence="7" id="KW-1185">Reference proteome</keyword>
<dbReference type="Gene3D" id="3.40.190.290">
    <property type="match status" value="1"/>
</dbReference>
<dbReference type="Gene3D" id="1.10.10.10">
    <property type="entry name" value="Winged helix-like DNA-binding domain superfamily/Winged helix DNA-binding domain"/>
    <property type="match status" value="1"/>
</dbReference>
<name>A0A8J3BPZ0_9ACTN</name>
<sequence length="304" mass="33377">MQLELHHLRALRAVGATGSLNRAAEKLSLPQPALSRQLRRLENLFGGSLFDRHCSGVRPTALGRVVLRHADEILDYCAAIHGDIARRRDRQAGTIRLGWTVSGVADLLMEEVRRRFPSIGVEVTVGDSFGQVAGQLLAGEIDVALMHELTGMPRPRPSGLAVQRIVDERPHILLSDVHPLARQPAVTLPELRDERWIAVAGSDSSIAVLHRLCRPFGFTPDIVHHLPAYGPHSEVIRHDGSIAIAQGWGPVAEGTVRRPIAGLPRLSRHSLVYRPDGFWARQMPELARAVGRAHQARIDADPPA</sequence>
<dbReference type="RefSeq" id="WP_189114859.1">
    <property type="nucleotide sequence ID" value="NZ_BMQC01000009.1"/>
</dbReference>
<accession>A0A8J3BPZ0</accession>
<dbReference type="InterPro" id="IPR036390">
    <property type="entry name" value="WH_DNA-bd_sf"/>
</dbReference>
<evidence type="ECO:0000256" key="1">
    <source>
        <dbReference type="ARBA" id="ARBA00009437"/>
    </source>
</evidence>
<dbReference type="GO" id="GO:0032993">
    <property type="term" value="C:protein-DNA complex"/>
    <property type="evidence" value="ECO:0007669"/>
    <property type="project" value="TreeGrafter"/>
</dbReference>
<comment type="similarity">
    <text evidence="1">Belongs to the LysR transcriptional regulatory family.</text>
</comment>
<evidence type="ECO:0000256" key="4">
    <source>
        <dbReference type="ARBA" id="ARBA00023163"/>
    </source>
</evidence>
<dbReference type="SUPFAM" id="SSF53850">
    <property type="entry name" value="Periplasmic binding protein-like II"/>
    <property type="match status" value="1"/>
</dbReference>
<dbReference type="PANTHER" id="PTHR30346:SF30">
    <property type="entry name" value="SMALL NEUTRAL PROTEASE REGULATORY PROTEIN"/>
    <property type="match status" value="1"/>
</dbReference>
<keyword evidence="4" id="KW-0804">Transcription</keyword>
<dbReference type="PRINTS" id="PR00039">
    <property type="entry name" value="HTHLYSR"/>
</dbReference>
<dbReference type="GO" id="GO:0003677">
    <property type="term" value="F:DNA binding"/>
    <property type="evidence" value="ECO:0007669"/>
    <property type="project" value="UniProtKB-KW"/>
</dbReference>
<dbReference type="InterPro" id="IPR000847">
    <property type="entry name" value="LysR_HTH_N"/>
</dbReference>
<evidence type="ECO:0000256" key="2">
    <source>
        <dbReference type="ARBA" id="ARBA00023015"/>
    </source>
</evidence>
<dbReference type="InterPro" id="IPR005119">
    <property type="entry name" value="LysR_subst-bd"/>
</dbReference>
<dbReference type="PANTHER" id="PTHR30346">
    <property type="entry name" value="TRANSCRIPTIONAL DUAL REGULATOR HCAR-RELATED"/>
    <property type="match status" value="1"/>
</dbReference>
<dbReference type="SUPFAM" id="SSF46785">
    <property type="entry name" value="Winged helix' DNA-binding domain"/>
    <property type="match status" value="1"/>
</dbReference>
<reference evidence="6" key="2">
    <citation type="submission" date="2020-09" db="EMBL/GenBank/DDBJ databases">
        <authorList>
            <person name="Sun Q."/>
            <person name="Ohkuma M."/>
        </authorList>
    </citation>
    <scope>NUCLEOTIDE SEQUENCE</scope>
    <source>
        <strain evidence="6">JCM 3091</strain>
    </source>
</reference>
<dbReference type="PROSITE" id="PS50931">
    <property type="entry name" value="HTH_LYSR"/>
    <property type="match status" value="1"/>
</dbReference>
<dbReference type="EMBL" id="BMQC01000009">
    <property type="protein sequence ID" value="GGK34629.1"/>
    <property type="molecule type" value="Genomic_DNA"/>
</dbReference>
<proteinExistence type="inferred from homology"/>
<gene>
    <name evidence="6" type="ORF">GCM10010124_29160</name>
</gene>
<reference evidence="6" key="1">
    <citation type="journal article" date="2014" name="Int. J. Syst. Evol. Microbiol.">
        <title>Complete genome sequence of Corynebacterium casei LMG S-19264T (=DSM 44701T), isolated from a smear-ripened cheese.</title>
        <authorList>
            <consortium name="US DOE Joint Genome Institute (JGI-PGF)"/>
            <person name="Walter F."/>
            <person name="Albersmeier A."/>
            <person name="Kalinowski J."/>
            <person name="Ruckert C."/>
        </authorList>
    </citation>
    <scope>NUCLEOTIDE SEQUENCE</scope>
    <source>
        <strain evidence="6">JCM 3091</strain>
    </source>
</reference>
<dbReference type="Proteomes" id="UP000662200">
    <property type="component" value="Unassembled WGS sequence"/>
</dbReference>
<dbReference type="GO" id="GO:0003700">
    <property type="term" value="F:DNA-binding transcription factor activity"/>
    <property type="evidence" value="ECO:0007669"/>
    <property type="project" value="InterPro"/>
</dbReference>
<dbReference type="InterPro" id="IPR036388">
    <property type="entry name" value="WH-like_DNA-bd_sf"/>
</dbReference>
<comment type="caution">
    <text evidence="6">The sequence shown here is derived from an EMBL/GenBank/DDBJ whole genome shotgun (WGS) entry which is preliminary data.</text>
</comment>
<evidence type="ECO:0000259" key="5">
    <source>
        <dbReference type="PROSITE" id="PS50931"/>
    </source>
</evidence>
<evidence type="ECO:0000313" key="6">
    <source>
        <dbReference type="EMBL" id="GGK34629.1"/>
    </source>
</evidence>
<protein>
    <submittedName>
        <fullName evidence="6">Transcriptional regulator</fullName>
    </submittedName>
</protein>
<evidence type="ECO:0000256" key="3">
    <source>
        <dbReference type="ARBA" id="ARBA00023125"/>
    </source>
</evidence>
<evidence type="ECO:0000313" key="7">
    <source>
        <dbReference type="Proteomes" id="UP000662200"/>
    </source>
</evidence>
<dbReference type="AlphaFoldDB" id="A0A8J3BPZ0"/>
<dbReference type="Pfam" id="PF00126">
    <property type="entry name" value="HTH_1"/>
    <property type="match status" value="1"/>
</dbReference>
<keyword evidence="2" id="KW-0805">Transcription regulation</keyword>
<dbReference type="Pfam" id="PF03466">
    <property type="entry name" value="LysR_substrate"/>
    <property type="match status" value="1"/>
</dbReference>
<organism evidence="6 7">
    <name type="scientific">Pilimelia terevasa</name>
    <dbReference type="NCBI Taxonomy" id="53372"/>
    <lineage>
        <taxon>Bacteria</taxon>
        <taxon>Bacillati</taxon>
        <taxon>Actinomycetota</taxon>
        <taxon>Actinomycetes</taxon>
        <taxon>Micromonosporales</taxon>
        <taxon>Micromonosporaceae</taxon>
        <taxon>Pilimelia</taxon>
    </lineage>
</organism>
<feature type="domain" description="HTH lysR-type" evidence="5">
    <location>
        <begin position="3"/>
        <end position="60"/>
    </location>
</feature>